<comment type="similarity">
    <text evidence="12">Belongs to the glycosyltransferase group 1 family. Glycosyltransferase 4 subfamily.</text>
</comment>
<evidence type="ECO:0000313" key="15">
    <source>
        <dbReference type="EMBL" id="CAG8549388.1"/>
    </source>
</evidence>
<comment type="catalytic activity">
    <reaction evidence="11 12">
        <text>an alpha-D-Man-(1-&gt;3)-[alpha-D-Man-(1-&gt;6)]-beta-D-Man-(1-&gt;4)-beta-D-GlcNAc-(1-&gt;4)-alpha-D-GlcNAc-diphospho-di-trans,poly-cis-dolichol + 2 GDP-alpha-D-mannose = an alpha-D-Man-(1-&gt;2)-alpha-D-Man-(1-&gt;2)-alpha-D-Man-(1-&gt;3)-[alpha-D-Man-(1-&gt;6)]-beta-D-Man-(1-&gt;4)-beta-D-GlcNAc-(1-&gt;4)-alpha-D-GlcNAc-diphospho-di-trans,poly-cis-dolichol + 2 GDP + 2 H(+)</text>
        <dbReference type="Rhea" id="RHEA:29523"/>
        <dbReference type="Rhea" id="RHEA-COMP:19515"/>
        <dbReference type="Rhea" id="RHEA-COMP:19516"/>
        <dbReference type="ChEBI" id="CHEBI:15378"/>
        <dbReference type="ChEBI" id="CHEBI:57527"/>
        <dbReference type="ChEBI" id="CHEBI:58189"/>
        <dbReference type="ChEBI" id="CHEBI:132511"/>
        <dbReference type="ChEBI" id="CHEBI:132515"/>
        <dbReference type="EC" id="2.4.1.131"/>
    </reaction>
    <physiologicalReaction direction="left-to-right" evidence="11 12">
        <dbReference type="Rhea" id="RHEA:29524"/>
    </physiologicalReaction>
</comment>
<dbReference type="EC" id="2.4.1.131" evidence="3 12"/>
<keyword evidence="6 12" id="KW-0808">Transferase</keyword>
<dbReference type="InterPro" id="IPR038013">
    <property type="entry name" value="ALG11"/>
</dbReference>
<sequence length="383" mass="43266">MGGGQYPRFTLLGQSLGSIVLGFEALEKLTPNFYFDTMGYAFTYPIAKKIFGCKVGAYVHYPTISSDMLDKVQEMRPGFNNDQEIARSRVFSTGKILYYRMFAYLYSLAGTFSDLVMVNSTWTKGHIDQLWGVNSKIIYPPCDTASLTKLPLEGRQRIIVSVAQFRPEKDHSLQLQSFHGLLSNYPNFRQGPEKIELVLIGSSRNQGDESRIRILKEQCKELDLEDNVTFEINASFEKLVYWLSKAKVGLHTMWNEHFGIGVVEYMAAGLVPVVHNSGGPKMDIVVPYNDHITGYLASTAEEFAIKLANIFSLSEKEFKNIQTNARENVIGYLASTTEEFAIKLANVFSLSEKEFKNIQTNARENVIGKFSESVFQELILTIK</sequence>
<comment type="subcellular location">
    <subcellularLocation>
        <location evidence="1">Endoplasmic reticulum membrane</location>
        <topology evidence="1">Single-pass membrane protein</topology>
    </subcellularLocation>
</comment>
<feature type="domain" description="ALG11 mannosyltransferase N-terminal" evidence="14">
    <location>
        <begin position="5"/>
        <end position="131"/>
    </location>
</feature>
<comment type="pathway">
    <text evidence="2 12">Protein modification; protein glycosylation.</text>
</comment>
<comment type="caution">
    <text evidence="15">The sequence shown here is derived from an EMBL/GenBank/DDBJ whole genome shotgun (WGS) entry which is preliminary data.</text>
</comment>
<reference evidence="15" key="1">
    <citation type="submission" date="2021-06" db="EMBL/GenBank/DDBJ databases">
        <authorList>
            <person name="Kallberg Y."/>
            <person name="Tangrot J."/>
            <person name="Rosling A."/>
        </authorList>
    </citation>
    <scope>NUCLEOTIDE SEQUENCE</scope>
    <source>
        <strain evidence="15">UK204</strain>
    </source>
</reference>
<dbReference type="InterPro" id="IPR001296">
    <property type="entry name" value="Glyco_trans_1"/>
</dbReference>
<dbReference type="EMBL" id="CAJVPQ010001381">
    <property type="protein sequence ID" value="CAG8549388.1"/>
    <property type="molecule type" value="Genomic_DNA"/>
</dbReference>
<dbReference type="CDD" id="cd03806">
    <property type="entry name" value="GT4_ALG11-like"/>
    <property type="match status" value="1"/>
</dbReference>
<keyword evidence="7" id="KW-0812">Transmembrane</keyword>
<keyword evidence="8 12" id="KW-0256">Endoplasmic reticulum</keyword>
<dbReference type="Pfam" id="PF15924">
    <property type="entry name" value="ALG11_N"/>
    <property type="match status" value="1"/>
</dbReference>
<evidence type="ECO:0000256" key="7">
    <source>
        <dbReference type="ARBA" id="ARBA00022692"/>
    </source>
</evidence>
<evidence type="ECO:0000256" key="5">
    <source>
        <dbReference type="ARBA" id="ARBA00022676"/>
    </source>
</evidence>
<feature type="domain" description="Glycosyl transferase family 1" evidence="13">
    <location>
        <begin position="149"/>
        <end position="327"/>
    </location>
</feature>
<accession>A0A9N9FNT0</accession>
<evidence type="ECO:0000256" key="1">
    <source>
        <dbReference type="ARBA" id="ARBA00004389"/>
    </source>
</evidence>
<evidence type="ECO:0000256" key="9">
    <source>
        <dbReference type="ARBA" id="ARBA00022989"/>
    </source>
</evidence>
<dbReference type="Proteomes" id="UP000789570">
    <property type="component" value="Unassembled WGS sequence"/>
</dbReference>
<comment type="function">
    <text evidence="12">GDP-Man:Man(3)GlcNAc(2)-PP-Dol alpha-1,2-mannosyltransferase that operates in the biosynthetic pathway of dolichol-linked oligosaccharides, the glycan precursors employed in protein asparagine (N)-glycosylation. The assembly of dolichol-linked oligosaccharides begins on the cytosolic side of the endoplasmic reticulum membrane and finishes in its lumen. The sequential addition of sugars to dolichol pyrophosphate produces dolichol-linked oligosaccharides containing fourteen sugars, including two GlcNAcs, nine mannoses and three glucoses. Once assembled, the oligosaccharide is transferred from the lipid to nascent proteins by oligosaccharyltransferases. Catalyzes, on the cytoplasmic face of the endoplasmic reticulum, the addition of the fourth and fifth mannose residues to the dolichol-linked oligosaccharide chain, to produce Man(5)GlcNAc(2)-PP-dolichol core oligosaccharide.</text>
</comment>
<evidence type="ECO:0000256" key="11">
    <source>
        <dbReference type="ARBA" id="ARBA00045065"/>
    </source>
</evidence>
<evidence type="ECO:0000256" key="2">
    <source>
        <dbReference type="ARBA" id="ARBA00004922"/>
    </source>
</evidence>
<dbReference type="GO" id="GO:0005789">
    <property type="term" value="C:endoplasmic reticulum membrane"/>
    <property type="evidence" value="ECO:0007669"/>
    <property type="project" value="UniProtKB-SubCell"/>
</dbReference>
<evidence type="ECO:0000313" key="16">
    <source>
        <dbReference type="Proteomes" id="UP000789570"/>
    </source>
</evidence>
<evidence type="ECO:0000259" key="14">
    <source>
        <dbReference type="Pfam" id="PF15924"/>
    </source>
</evidence>
<dbReference type="Pfam" id="PF00534">
    <property type="entry name" value="Glycos_transf_1"/>
    <property type="match status" value="1"/>
</dbReference>
<dbReference type="GO" id="GO:0006487">
    <property type="term" value="P:protein N-linked glycosylation"/>
    <property type="evidence" value="ECO:0007669"/>
    <property type="project" value="TreeGrafter"/>
</dbReference>
<gene>
    <name evidence="15" type="ORF">FCALED_LOCUS6041</name>
</gene>
<proteinExistence type="inferred from homology"/>
<dbReference type="GO" id="GO:0004377">
    <property type="term" value="F:GDP-Man:Man(3)GlcNAc(2)-PP-Dol alpha-1,2-mannosyltransferase activity"/>
    <property type="evidence" value="ECO:0007669"/>
    <property type="project" value="UniProtKB-UniRule"/>
</dbReference>
<keyword evidence="16" id="KW-1185">Reference proteome</keyword>
<evidence type="ECO:0000256" key="3">
    <source>
        <dbReference type="ARBA" id="ARBA00012645"/>
    </source>
</evidence>
<evidence type="ECO:0000256" key="10">
    <source>
        <dbReference type="ARBA" id="ARBA00023136"/>
    </source>
</evidence>
<protein>
    <recommendedName>
        <fullName evidence="4 12">GDP-Man:Man(3)GlcNAc(2)-PP-Dol alpha-1,2-mannosyltransferase</fullName>
        <ecNumber evidence="3 12">2.4.1.131</ecNumber>
    </recommendedName>
</protein>
<dbReference type="AlphaFoldDB" id="A0A9N9FNT0"/>
<dbReference type="FunFam" id="3.40.50.2000:FF:000256">
    <property type="entry name" value="GDP-Man:Man(3)GlcNAc(2)-PP-Dol alpha-1,2-mannosyltransferase"/>
    <property type="match status" value="1"/>
</dbReference>
<dbReference type="InterPro" id="IPR031814">
    <property type="entry name" value="ALG11_N"/>
</dbReference>
<keyword evidence="5 12" id="KW-0328">Glycosyltransferase</keyword>
<dbReference type="PANTHER" id="PTHR45919:SF1">
    <property type="entry name" value="GDP-MAN:MAN(3)GLCNAC(2)-PP-DOL ALPHA-1,2-MANNOSYLTRANSFERASE"/>
    <property type="match status" value="1"/>
</dbReference>
<organism evidence="15 16">
    <name type="scientific">Funneliformis caledonium</name>
    <dbReference type="NCBI Taxonomy" id="1117310"/>
    <lineage>
        <taxon>Eukaryota</taxon>
        <taxon>Fungi</taxon>
        <taxon>Fungi incertae sedis</taxon>
        <taxon>Mucoromycota</taxon>
        <taxon>Glomeromycotina</taxon>
        <taxon>Glomeromycetes</taxon>
        <taxon>Glomerales</taxon>
        <taxon>Glomeraceae</taxon>
        <taxon>Funneliformis</taxon>
    </lineage>
</organism>
<evidence type="ECO:0000256" key="4">
    <source>
        <dbReference type="ARBA" id="ARBA00022018"/>
    </source>
</evidence>
<dbReference type="SUPFAM" id="SSF53756">
    <property type="entry name" value="UDP-Glycosyltransferase/glycogen phosphorylase"/>
    <property type="match status" value="1"/>
</dbReference>
<dbReference type="Gene3D" id="3.40.50.2000">
    <property type="entry name" value="Glycogen Phosphorylase B"/>
    <property type="match status" value="1"/>
</dbReference>
<evidence type="ECO:0000256" key="12">
    <source>
        <dbReference type="RuleBase" id="RU367051"/>
    </source>
</evidence>
<dbReference type="PANTHER" id="PTHR45919">
    <property type="entry name" value="GDP-MAN:MAN(3)GLCNAC(2)-PP-DOL ALPHA-1,2-MANNOSYLTRANSFERASE"/>
    <property type="match status" value="1"/>
</dbReference>
<name>A0A9N9FNT0_9GLOM</name>
<keyword evidence="10" id="KW-0472">Membrane</keyword>
<evidence type="ECO:0000256" key="8">
    <source>
        <dbReference type="ARBA" id="ARBA00022824"/>
    </source>
</evidence>
<evidence type="ECO:0000259" key="13">
    <source>
        <dbReference type="Pfam" id="PF00534"/>
    </source>
</evidence>
<evidence type="ECO:0000256" key="6">
    <source>
        <dbReference type="ARBA" id="ARBA00022679"/>
    </source>
</evidence>
<keyword evidence="9" id="KW-1133">Transmembrane helix</keyword>
<dbReference type="OrthoDB" id="2276068at2759"/>